<comment type="caution">
    <text evidence="1">The sequence shown here is derived from an EMBL/GenBank/DDBJ whole genome shotgun (WGS) entry which is preliminary data.</text>
</comment>
<gene>
    <name evidence="1" type="ORF">IED13_13025</name>
</gene>
<protein>
    <recommendedName>
        <fullName evidence="3">Tetratricopeptide repeat protein</fullName>
    </recommendedName>
</protein>
<dbReference type="AlphaFoldDB" id="A0A927HYL9"/>
<dbReference type="SUPFAM" id="SSF48452">
    <property type="entry name" value="TPR-like"/>
    <property type="match status" value="1"/>
</dbReference>
<dbReference type="InterPro" id="IPR011990">
    <property type="entry name" value="TPR-like_helical_dom_sf"/>
</dbReference>
<evidence type="ECO:0000313" key="2">
    <source>
        <dbReference type="Proteomes" id="UP000619295"/>
    </source>
</evidence>
<keyword evidence="2" id="KW-1185">Reference proteome</keyword>
<dbReference type="RefSeq" id="WP_191124418.1">
    <property type="nucleotide sequence ID" value="NZ_JACXWY010000007.1"/>
</dbReference>
<name>A0A927HYL9_9HYPH</name>
<accession>A0A927HYL9</accession>
<sequence>MPIDGVEEREIASALDNLLNAPGARISARGARFLRYVVQKAIEGKSAQLKAYTIAVDVFGRGVDFDPAKDAVVRNEATRLRSALALYYAVDGAAESVAILLPVGGYVPRFERRQAKATGPSGRNETLVRTGLRPMSAEARPEEARRGPEHKIPIIVVRAAAGGGPGEASSRMIRSVVAALVPYHGLRIAGLEPHRSFEELVTSLRPSGAGSLYVLDIAADVEDRVLRCHWMLSEHRSGLILASREEIESAGASSMMAAEKAVGEAIARQIGQRWGIINVNERKLHPDKHQDAYSCVVHAFTYVTTLEDSEQISIRKCLESAVSKEPLYSDAWAMLSYIHMNEVRGLYAKLTESSKILQEALGMADQAIRAAPHSALAHTMRSTVLFAMGKFEEFERAGRQAIALNPGSGEHQLMLGNRLYVMGRYEEGAELVRQANAHGYYHPAMAYGVPILELYRKRDYEGAFKLASNFSIDEKYYFLHVMLAAICGQLGAAAKAEMHLQILRHLRPNYATEFYIDWRGRKFQEDYIAHIAEGLDKAGFAVTDTRIDP</sequence>
<reference evidence="1" key="1">
    <citation type="submission" date="2020-09" db="EMBL/GenBank/DDBJ databases">
        <title>Bosea spartocytisi sp. nov. a root nodule endophyte of Spartocytisus supranubius in the high mountain ecosystem fo the Teide National Park (Canary Islands, Spain).</title>
        <authorList>
            <person name="Pulido-Suarez L."/>
            <person name="Peix A."/>
            <person name="Igual J.M."/>
            <person name="Socas-Perez N."/>
            <person name="Velazquez E."/>
            <person name="Flores-Felix J.D."/>
            <person name="Leon-Barrios M."/>
        </authorList>
    </citation>
    <scope>NUCLEOTIDE SEQUENCE</scope>
    <source>
        <strain evidence="1">SSUT16</strain>
    </source>
</reference>
<proteinExistence type="predicted"/>
<dbReference type="EMBL" id="JACXWY010000007">
    <property type="protein sequence ID" value="MBD3846625.1"/>
    <property type="molecule type" value="Genomic_DNA"/>
</dbReference>
<evidence type="ECO:0008006" key="3">
    <source>
        <dbReference type="Google" id="ProtNLM"/>
    </source>
</evidence>
<dbReference type="Gene3D" id="1.25.40.10">
    <property type="entry name" value="Tetratricopeptide repeat domain"/>
    <property type="match status" value="1"/>
</dbReference>
<evidence type="ECO:0000313" key="1">
    <source>
        <dbReference type="EMBL" id="MBD3846625.1"/>
    </source>
</evidence>
<dbReference type="Proteomes" id="UP000619295">
    <property type="component" value="Unassembled WGS sequence"/>
</dbReference>
<organism evidence="1 2">
    <name type="scientific">Bosea spartocytisi</name>
    <dbReference type="NCBI Taxonomy" id="2773451"/>
    <lineage>
        <taxon>Bacteria</taxon>
        <taxon>Pseudomonadati</taxon>
        <taxon>Pseudomonadota</taxon>
        <taxon>Alphaproteobacteria</taxon>
        <taxon>Hyphomicrobiales</taxon>
        <taxon>Boseaceae</taxon>
        <taxon>Bosea</taxon>
    </lineage>
</organism>